<dbReference type="PANTHER" id="PTHR39550">
    <property type="entry name" value="SLL0658 PROTEIN"/>
    <property type="match status" value="1"/>
</dbReference>
<dbReference type="Pfam" id="PF11848">
    <property type="entry name" value="DUF3368"/>
    <property type="match status" value="1"/>
</dbReference>
<dbReference type="InterPro" id="IPR021799">
    <property type="entry name" value="PIN-like_prokaryotic"/>
</dbReference>
<name>A0A1H8MRL2_9EURY</name>
<protein>
    <submittedName>
        <fullName evidence="1">Predicted nucleic acid-binding protein, contains PIN domain</fullName>
    </submittedName>
</protein>
<reference evidence="2" key="1">
    <citation type="submission" date="2016-10" db="EMBL/GenBank/DDBJ databases">
        <authorList>
            <person name="Varghese N."/>
            <person name="Submissions S."/>
        </authorList>
    </citation>
    <scope>NUCLEOTIDE SEQUENCE [LARGE SCALE GENOMIC DNA]</scope>
    <source>
        <strain evidence="2">CGMCC 1.10121</strain>
    </source>
</reference>
<keyword evidence="2" id="KW-1185">Reference proteome</keyword>
<accession>A0A1H8MRL2</accession>
<dbReference type="OrthoDB" id="323844at2157"/>
<proteinExistence type="predicted"/>
<dbReference type="AlphaFoldDB" id="A0A1H8MRL2"/>
<evidence type="ECO:0000313" key="2">
    <source>
        <dbReference type="Proteomes" id="UP000199126"/>
    </source>
</evidence>
<dbReference type="Proteomes" id="UP000199126">
    <property type="component" value="Unassembled WGS sequence"/>
</dbReference>
<dbReference type="Gene3D" id="3.40.50.1010">
    <property type="entry name" value="5'-nuclease"/>
    <property type="match status" value="1"/>
</dbReference>
<dbReference type="EMBL" id="FODV01000001">
    <property type="protein sequence ID" value="SEO20065.1"/>
    <property type="molecule type" value="Genomic_DNA"/>
</dbReference>
<organism evidence="1 2">
    <name type="scientific">Halogranum amylolyticum</name>
    <dbReference type="NCBI Taxonomy" id="660520"/>
    <lineage>
        <taxon>Archaea</taxon>
        <taxon>Methanobacteriati</taxon>
        <taxon>Methanobacteriota</taxon>
        <taxon>Stenosarchaea group</taxon>
        <taxon>Halobacteria</taxon>
        <taxon>Halobacteriales</taxon>
        <taxon>Haloferacaceae</taxon>
    </lineage>
</organism>
<gene>
    <name evidence="1" type="ORF">SAMN04487948_10148</name>
</gene>
<dbReference type="RefSeq" id="WP_089820467.1">
    <property type="nucleotide sequence ID" value="NZ_FODV01000001.1"/>
</dbReference>
<evidence type="ECO:0000313" key="1">
    <source>
        <dbReference type="EMBL" id="SEO20065.1"/>
    </source>
</evidence>
<sequence length="169" mass="18891">MWVFDATPLIYLAKADQLDIVSHLDGSRLIPEHVYTEVVTTGIEHGYPDARRIEQGVENHLFEVAAADETPFARRIQQNPNLSAADVAVLALAKQREATAVMDEHYGRDVAETEDIQTRGAAYLILHCVKHGTITTETARETLDTMVEEGWFCAPNLYAKLVQKLESLE</sequence>
<dbReference type="PANTHER" id="PTHR39550:SF1">
    <property type="entry name" value="SLL0658 PROTEIN"/>
    <property type="match status" value="1"/>
</dbReference>